<dbReference type="RefSeq" id="WP_062609476.1">
    <property type="nucleotide sequence ID" value="NZ_FCOX02000039.1"/>
</dbReference>
<feature type="chain" id="PRO_5007624629" description="TIGR03118 family protein" evidence="1">
    <location>
        <begin position="26"/>
        <end position="387"/>
    </location>
</feature>
<keyword evidence="3" id="KW-1185">Reference proteome</keyword>
<reference evidence="2" key="1">
    <citation type="submission" date="2016-01" db="EMBL/GenBank/DDBJ databases">
        <authorList>
            <person name="Peeters C."/>
        </authorList>
    </citation>
    <scope>NUCLEOTIDE SEQUENCE</scope>
    <source>
        <strain evidence="2">LMG 29321</strain>
    </source>
</reference>
<dbReference type="InterPro" id="IPR011042">
    <property type="entry name" value="6-blade_b-propeller_TolB-like"/>
</dbReference>
<accession>A0A158DXG4</accession>
<evidence type="ECO:0008006" key="4">
    <source>
        <dbReference type="Google" id="ProtNLM"/>
    </source>
</evidence>
<dbReference type="Proteomes" id="UP000071859">
    <property type="component" value="Unassembled WGS sequence"/>
</dbReference>
<dbReference type="NCBIfam" id="TIGR03118">
    <property type="entry name" value="PEPCTERM_chp_1"/>
    <property type="match status" value="1"/>
</dbReference>
<protein>
    <recommendedName>
        <fullName evidence="4">TIGR03118 family protein</fullName>
    </recommendedName>
</protein>
<keyword evidence="1" id="KW-0732">Signal</keyword>
<dbReference type="OrthoDB" id="581621at2"/>
<dbReference type="Gene3D" id="2.120.10.30">
    <property type="entry name" value="TolB, C-terminal domain"/>
    <property type="match status" value="1"/>
</dbReference>
<organism evidence="2 3">
    <name type="scientific">Caballeronia calidae</name>
    <dbReference type="NCBI Taxonomy" id="1777139"/>
    <lineage>
        <taxon>Bacteria</taxon>
        <taxon>Pseudomonadati</taxon>
        <taxon>Pseudomonadota</taxon>
        <taxon>Betaproteobacteria</taxon>
        <taxon>Burkholderiales</taxon>
        <taxon>Burkholderiaceae</taxon>
        <taxon>Caballeronia</taxon>
    </lineage>
</organism>
<evidence type="ECO:0000256" key="1">
    <source>
        <dbReference type="SAM" id="SignalP"/>
    </source>
</evidence>
<dbReference type="AlphaFoldDB" id="A0A158DXG4"/>
<evidence type="ECO:0000313" key="2">
    <source>
        <dbReference type="EMBL" id="SAK99244.1"/>
    </source>
</evidence>
<sequence>MSYVSGCFKAAAAMALAAGFSTVHAGHDDAYVVTPLVSNVSGAAPKVDGVLQNAWGIAFSPAGSPFWVSDNATGCSTLYDGEGTKVALQVVIPLPGNVIPPGACRPTYHNTSAKPAPAAPTGMVWNASAAFLVPGTAIPAAFIFSTEDGTLAAWANGLNPANNAVIAVDNSAVPSVANHAVYKGLVFGLNKKGLFLFATNFRSGRIDVFGPSGGTDGRYMSATTDGGFVDQQMPAGYAPFGIANIDGDLFVTYAQQDDQKHDDVAGNGHGFVDVFDTDGHLLRRFASSGTLNSPWGVTRASFDFGPFSGKILIGNFGNGRINVFNNDGTFVDQLEDAYGNPLTVEGLWALILGGGRNSNSDTVYFSAGPNDEANGLFGLIKPVQSRR</sequence>
<comment type="caution">
    <text evidence="2">The sequence shown here is derived from an EMBL/GenBank/DDBJ whole genome shotgun (WGS) entry which is preliminary data.</text>
</comment>
<dbReference type="EMBL" id="FCOX02000039">
    <property type="protein sequence ID" value="SAK99244.1"/>
    <property type="molecule type" value="Genomic_DNA"/>
</dbReference>
<evidence type="ECO:0000313" key="3">
    <source>
        <dbReference type="Proteomes" id="UP000071859"/>
    </source>
</evidence>
<dbReference type="InterPro" id="IPR017549">
    <property type="entry name" value="APMV_L690"/>
</dbReference>
<proteinExistence type="predicted"/>
<gene>
    <name evidence="2" type="ORF">AWB78_05753</name>
</gene>
<dbReference type="SUPFAM" id="SSF75011">
    <property type="entry name" value="3-carboxy-cis,cis-mucoante lactonizing enzyme"/>
    <property type="match status" value="1"/>
</dbReference>
<name>A0A158DXG4_9BURK</name>
<feature type="signal peptide" evidence="1">
    <location>
        <begin position="1"/>
        <end position="25"/>
    </location>
</feature>